<feature type="region of interest" description="Disordered" evidence="1">
    <location>
        <begin position="1"/>
        <end position="21"/>
    </location>
</feature>
<feature type="non-terminal residue" evidence="2">
    <location>
        <position position="96"/>
    </location>
</feature>
<accession>A0AA38BZR9</accession>
<organism evidence="2 3">
    <name type="scientific">Taxus chinensis</name>
    <name type="common">Chinese yew</name>
    <name type="synonym">Taxus wallichiana var. chinensis</name>
    <dbReference type="NCBI Taxonomy" id="29808"/>
    <lineage>
        <taxon>Eukaryota</taxon>
        <taxon>Viridiplantae</taxon>
        <taxon>Streptophyta</taxon>
        <taxon>Embryophyta</taxon>
        <taxon>Tracheophyta</taxon>
        <taxon>Spermatophyta</taxon>
        <taxon>Pinopsida</taxon>
        <taxon>Pinidae</taxon>
        <taxon>Conifers II</taxon>
        <taxon>Cupressales</taxon>
        <taxon>Taxaceae</taxon>
        <taxon>Taxus</taxon>
    </lineage>
</organism>
<comment type="caution">
    <text evidence="2">The sequence shown here is derived from an EMBL/GenBank/DDBJ whole genome shotgun (WGS) entry which is preliminary data.</text>
</comment>
<name>A0AA38BZR9_TAXCH</name>
<reference evidence="2 3" key="1">
    <citation type="journal article" date="2021" name="Nat. Plants">
        <title>The Taxus genome provides insights into paclitaxel biosynthesis.</title>
        <authorList>
            <person name="Xiong X."/>
            <person name="Gou J."/>
            <person name="Liao Q."/>
            <person name="Li Y."/>
            <person name="Zhou Q."/>
            <person name="Bi G."/>
            <person name="Li C."/>
            <person name="Du R."/>
            <person name="Wang X."/>
            <person name="Sun T."/>
            <person name="Guo L."/>
            <person name="Liang H."/>
            <person name="Lu P."/>
            <person name="Wu Y."/>
            <person name="Zhang Z."/>
            <person name="Ro D.K."/>
            <person name="Shang Y."/>
            <person name="Huang S."/>
            <person name="Yan J."/>
        </authorList>
    </citation>
    <scope>NUCLEOTIDE SEQUENCE [LARGE SCALE GENOMIC DNA]</scope>
    <source>
        <strain evidence="2">Ta-2019</strain>
    </source>
</reference>
<dbReference type="AlphaFoldDB" id="A0AA38BZR9"/>
<dbReference type="Proteomes" id="UP000824469">
    <property type="component" value="Unassembled WGS sequence"/>
</dbReference>
<keyword evidence="3" id="KW-1185">Reference proteome</keyword>
<evidence type="ECO:0000313" key="2">
    <source>
        <dbReference type="EMBL" id="KAH9291077.1"/>
    </source>
</evidence>
<gene>
    <name evidence="2" type="ORF">KI387_044648</name>
</gene>
<protein>
    <submittedName>
        <fullName evidence="2">Uncharacterized protein</fullName>
    </submittedName>
</protein>
<proteinExistence type="predicted"/>
<sequence>MIPLSRQIVIQNSPPQGKFDNMHQDVQIPRKMTDSEQNQVSRVPSGIFLNSPGRRRREQALRKCGEGCRKQVVWARKNCENRLSPGPAQGGTNGTK</sequence>
<evidence type="ECO:0000313" key="3">
    <source>
        <dbReference type="Proteomes" id="UP000824469"/>
    </source>
</evidence>
<dbReference type="EMBL" id="JAHRHJ020003813">
    <property type="protein sequence ID" value="KAH9291077.1"/>
    <property type="molecule type" value="Genomic_DNA"/>
</dbReference>
<evidence type="ECO:0000256" key="1">
    <source>
        <dbReference type="SAM" id="MobiDB-lite"/>
    </source>
</evidence>